<dbReference type="InterPro" id="IPR053717">
    <property type="entry name" value="MerB_lyase_sf"/>
</dbReference>
<evidence type="ECO:0008006" key="3">
    <source>
        <dbReference type="Google" id="ProtNLM"/>
    </source>
</evidence>
<keyword evidence="2" id="KW-1185">Reference proteome</keyword>
<evidence type="ECO:0000313" key="2">
    <source>
        <dbReference type="Proteomes" id="UP000588068"/>
    </source>
</evidence>
<dbReference type="SUPFAM" id="SSF160387">
    <property type="entry name" value="NosL/MerB-like"/>
    <property type="match status" value="1"/>
</dbReference>
<proteinExistence type="predicted"/>
<dbReference type="InterPro" id="IPR004927">
    <property type="entry name" value="MerB"/>
</dbReference>
<dbReference type="Proteomes" id="UP000588068">
    <property type="component" value="Unassembled WGS sequence"/>
</dbReference>
<sequence length="252" mass="27223">MGNNVRHCCTPTTVAAANRSGVASPRAREALLAIENAGALISWCGLSAEEDRVRIALLQMYAEQGRAPAIADLATRVGLTASQLQAVLMNLEAQDVIVRDSQTGRIIGAYPFTEAETGHRVDLALQALNAMCAIDALGIGAMYDRDVRIRSSCRMCGTAIEVATLNRGRELAYWTPETAIVWSGIRYEHGCAANSLCKVLAFFCSDEHLAAWRQRQGEDSRGFRLSMEEGLETGRAIFENSLKANESGAVAT</sequence>
<dbReference type="Pfam" id="PF03243">
    <property type="entry name" value="MerB"/>
    <property type="match status" value="1"/>
</dbReference>
<protein>
    <recommendedName>
        <fullName evidence="3">Mercuric reductase</fullName>
    </recommendedName>
</protein>
<dbReference type="AlphaFoldDB" id="A0A841HSW9"/>
<dbReference type="EMBL" id="JACHHZ010000004">
    <property type="protein sequence ID" value="MBB6094955.1"/>
    <property type="molecule type" value="Genomic_DNA"/>
</dbReference>
<organism evidence="1 2">
    <name type="scientific">Povalibacter uvarum</name>
    <dbReference type="NCBI Taxonomy" id="732238"/>
    <lineage>
        <taxon>Bacteria</taxon>
        <taxon>Pseudomonadati</taxon>
        <taxon>Pseudomonadota</taxon>
        <taxon>Gammaproteobacteria</taxon>
        <taxon>Steroidobacterales</taxon>
        <taxon>Steroidobacteraceae</taxon>
        <taxon>Povalibacter</taxon>
    </lineage>
</organism>
<reference evidence="1 2" key="1">
    <citation type="submission" date="2020-08" db="EMBL/GenBank/DDBJ databases">
        <title>Genomic Encyclopedia of Type Strains, Phase IV (KMG-IV): sequencing the most valuable type-strain genomes for metagenomic binning, comparative biology and taxonomic classification.</title>
        <authorList>
            <person name="Goeker M."/>
        </authorList>
    </citation>
    <scope>NUCLEOTIDE SEQUENCE [LARGE SCALE GENOMIC DNA]</scope>
    <source>
        <strain evidence="1 2">DSM 26723</strain>
    </source>
</reference>
<dbReference type="RefSeq" id="WP_184334340.1">
    <property type="nucleotide sequence ID" value="NZ_JACHHZ010000004.1"/>
</dbReference>
<gene>
    <name evidence="1" type="ORF">HNQ60_003842</name>
</gene>
<dbReference type="Gene3D" id="3.30.450.410">
    <property type="match status" value="1"/>
</dbReference>
<dbReference type="GO" id="GO:0018836">
    <property type="term" value="F:alkylmercury lyase activity"/>
    <property type="evidence" value="ECO:0007669"/>
    <property type="project" value="InterPro"/>
</dbReference>
<comment type="caution">
    <text evidence="1">The sequence shown here is derived from an EMBL/GenBank/DDBJ whole genome shotgun (WGS) entry which is preliminary data.</text>
</comment>
<accession>A0A841HSW9</accession>
<name>A0A841HSW9_9GAMM</name>
<evidence type="ECO:0000313" key="1">
    <source>
        <dbReference type="EMBL" id="MBB6094955.1"/>
    </source>
</evidence>